<sequence>MIARDSGSPLSTPVHTLHRPVTLLLGQATDTAAATVVTSAFLHWPGVYITGWEDEGGGQVVQVNGRSRPYRGHLLLQTHRVAL</sequence>
<name>A0AAV4VXU0_CAEEX</name>
<keyword evidence="2" id="KW-1185">Reference proteome</keyword>
<organism evidence="1 2">
    <name type="scientific">Caerostris extrusa</name>
    <name type="common">Bark spider</name>
    <name type="synonym">Caerostris bankana</name>
    <dbReference type="NCBI Taxonomy" id="172846"/>
    <lineage>
        <taxon>Eukaryota</taxon>
        <taxon>Metazoa</taxon>
        <taxon>Ecdysozoa</taxon>
        <taxon>Arthropoda</taxon>
        <taxon>Chelicerata</taxon>
        <taxon>Arachnida</taxon>
        <taxon>Araneae</taxon>
        <taxon>Araneomorphae</taxon>
        <taxon>Entelegynae</taxon>
        <taxon>Araneoidea</taxon>
        <taxon>Araneidae</taxon>
        <taxon>Caerostris</taxon>
    </lineage>
</organism>
<accession>A0AAV4VXU0</accession>
<evidence type="ECO:0000313" key="1">
    <source>
        <dbReference type="EMBL" id="GIY74690.1"/>
    </source>
</evidence>
<reference evidence="1 2" key="1">
    <citation type="submission" date="2021-06" db="EMBL/GenBank/DDBJ databases">
        <title>Caerostris extrusa draft genome.</title>
        <authorList>
            <person name="Kono N."/>
            <person name="Arakawa K."/>
        </authorList>
    </citation>
    <scope>NUCLEOTIDE SEQUENCE [LARGE SCALE GENOMIC DNA]</scope>
</reference>
<proteinExistence type="predicted"/>
<gene>
    <name evidence="1" type="ORF">CEXT_731241</name>
</gene>
<dbReference type="EMBL" id="BPLR01015245">
    <property type="protein sequence ID" value="GIY74690.1"/>
    <property type="molecule type" value="Genomic_DNA"/>
</dbReference>
<protein>
    <submittedName>
        <fullName evidence="1">Uncharacterized protein</fullName>
    </submittedName>
</protein>
<evidence type="ECO:0000313" key="2">
    <source>
        <dbReference type="Proteomes" id="UP001054945"/>
    </source>
</evidence>
<dbReference type="Proteomes" id="UP001054945">
    <property type="component" value="Unassembled WGS sequence"/>
</dbReference>
<dbReference type="AlphaFoldDB" id="A0AAV4VXU0"/>
<comment type="caution">
    <text evidence="1">The sequence shown here is derived from an EMBL/GenBank/DDBJ whole genome shotgun (WGS) entry which is preliminary data.</text>
</comment>